<organism evidence="1 2">
    <name type="scientific">Rhizobium grahamii</name>
    <dbReference type="NCBI Taxonomy" id="1120045"/>
    <lineage>
        <taxon>Bacteria</taxon>
        <taxon>Pseudomonadati</taxon>
        <taxon>Pseudomonadota</taxon>
        <taxon>Alphaproteobacteria</taxon>
        <taxon>Hyphomicrobiales</taxon>
        <taxon>Rhizobiaceae</taxon>
        <taxon>Rhizobium/Agrobacterium group</taxon>
        <taxon>Rhizobium</taxon>
    </lineage>
</organism>
<accession>A0A370KEV5</accession>
<reference evidence="1 2" key="1">
    <citation type="submission" date="2017-03" db="EMBL/GenBank/DDBJ databases">
        <title>Genome analysis of Rhizobial strains effectives or ineffectives for nitrogen fixation isolated from bean seeds.</title>
        <authorList>
            <person name="Peralta H."/>
            <person name="Aguilar-Vera A."/>
            <person name="Mora Y."/>
            <person name="Vargas-Lagunas C."/>
            <person name="Girard L."/>
            <person name="Mora J."/>
        </authorList>
    </citation>
    <scope>NUCLEOTIDE SEQUENCE [LARGE SCALE GENOMIC DNA]</scope>
    <source>
        <strain evidence="1 2">CCGM3</strain>
    </source>
</reference>
<sequence length="199" mass="22190">MTEIGAPNPRTTTFIGGSEGEWAVTSQRMLLGPPIAAVSRVAIVSGNSPAAPDAAWILRGVATNDRYTMRDEKTSLLERQAPIGRPEATRAALILLKKTPDWWAMTQDERRAVLEEQSHHIAIGLRYLPAVARRLLHCRDLETAAPFDFLGFLDFAPADEPAFDDMLGQLRSTKEWSFMEREIDIRLVRPLGEAQLRIA</sequence>
<dbReference type="InterPro" id="IPR011008">
    <property type="entry name" value="Dimeric_a/b-barrel"/>
</dbReference>
<dbReference type="Gene3D" id="3.30.70.3420">
    <property type="match status" value="1"/>
</dbReference>
<name>A0A370KEV5_9HYPH</name>
<proteinExistence type="predicted"/>
<protein>
    <submittedName>
        <fullName evidence="1">Chlorite dismutase</fullName>
    </submittedName>
</protein>
<comment type="caution">
    <text evidence="1">The sequence shown here is derived from an EMBL/GenBank/DDBJ whole genome shotgun (WGS) entry which is preliminary data.</text>
</comment>
<dbReference type="SUPFAM" id="SSF54909">
    <property type="entry name" value="Dimeric alpha+beta barrel"/>
    <property type="match status" value="1"/>
</dbReference>
<dbReference type="RefSeq" id="WP_114715735.1">
    <property type="nucleotide sequence ID" value="NZ_KZ857269.1"/>
</dbReference>
<gene>
    <name evidence="1" type="ORF">B5K06_31790</name>
</gene>
<dbReference type="EMBL" id="NAAC01000046">
    <property type="protein sequence ID" value="RDJ02674.1"/>
    <property type="molecule type" value="Genomic_DNA"/>
</dbReference>
<evidence type="ECO:0000313" key="2">
    <source>
        <dbReference type="Proteomes" id="UP000254939"/>
    </source>
</evidence>
<dbReference type="AlphaFoldDB" id="A0A370KEV5"/>
<dbReference type="OrthoDB" id="9782564at2"/>
<dbReference type="Proteomes" id="UP000254939">
    <property type="component" value="Unassembled WGS sequence"/>
</dbReference>
<evidence type="ECO:0000313" key="1">
    <source>
        <dbReference type="EMBL" id="RDJ02674.1"/>
    </source>
</evidence>